<evidence type="ECO:0000256" key="2">
    <source>
        <dbReference type="ARBA" id="ARBA00001946"/>
    </source>
</evidence>
<dbReference type="NCBIfam" id="TIGR00877">
    <property type="entry name" value="purD"/>
    <property type="match status" value="1"/>
</dbReference>
<dbReference type="GO" id="GO:0046872">
    <property type="term" value="F:metal ion binding"/>
    <property type="evidence" value="ECO:0007669"/>
    <property type="project" value="InterPro"/>
</dbReference>
<dbReference type="SUPFAM" id="SSF56059">
    <property type="entry name" value="Glutathione synthetase ATP-binding domain-like"/>
    <property type="match status" value="1"/>
</dbReference>
<dbReference type="SMART" id="SM01209">
    <property type="entry name" value="GARS_A"/>
    <property type="match status" value="1"/>
</dbReference>
<dbReference type="Pfam" id="PF01071">
    <property type="entry name" value="GARS_A"/>
    <property type="match status" value="1"/>
</dbReference>
<dbReference type="AlphaFoldDB" id="A0A953JEL6"/>
<comment type="similarity">
    <text evidence="9 12">Belongs to the GARS family.</text>
</comment>
<dbReference type="HAMAP" id="MF_00138">
    <property type="entry name" value="GARS"/>
    <property type="match status" value="1"/>
</dbReference>
<dbReference type="InterPro" id="IPR020562">
    <property type="entry name" value="PRibGlycinamide_synth_N"/>
</dbReference>
<dbReference type="Pfam" id="PF02843">
    <property type="entry name" value="GARS_C"/>
    <property type="match status" value="1"/>
</dbReference>
<evidence type="ECO:0000313" key="16">
    <source>
        <dbReference type="Proteomes" id="UP000705867"/>
    </source>
</evidence>
<organism evidence="15 16">
    <name type="scientific">Candidatus Nitrobium versatile</name>
    <dbReference type="NCBI Taxonomy" id="2884831"/>
    <lineage>
        <taxon>Bacteria</taxon>
        <taxon>Pseudomonadati</taxon>
        <taxon>Nitrospirota</taxon>
        <taxon>Nitrospiria</taxon>
        <taxon>Nitrospirales</taxon>
        <taxon>Nitrospiraceae</taxon>
        <taxon>Candidatus Nitrobium</taxon>
    </lineage>
</organism>
<evidence type="ECO:0000256" key="7">
    <source>
        <dbReference type="ARBA" id="ARBA00022755"/>
    </source>
</evidence>
<dbReference type="EMBL" id="JAIOIV010000110">
    <property type="protein sequence ID" value="MBZ0157269.1"/>
    <property type="molecule type" value="Genomic_DNA"/>
</dbReference>
<accession>A0A953JEL6</accession>
<keyword evidence="8 13" id="KW-0067">ATP-binding</keyword>
<dbReference type="FunFam" id="3.30.470.20:FF:000031">
    <property type="entry name" value="Phosphoribosylamine--glycine ligase"/>
    <property type="match status" value="1"/>
</dbReference>
<keyword evidence="5 12" id="KW-0436">Ligase</keyword>
<evidence type="ECO:0000256" key="8">
    <source>
        <dbReference type="ARBA" id="ARBA00022840"/>
    </source>
</evidence>
<evidence type="ECO:0000313" key="15">
    <source>
        <dbReference type="EMBL" id="MBZ0157269.1"/>
    </source>
</evidence>
<evidence type="ECO:0000259" key="14">
    <source>
        <dbReference type="PROSITE" id="PS50975"/>
    </source>
</evidence>
<proteinExistence type="inferred from homology"/>
<keyword evidence="6 13" id="KW-0547">Nucleotide-binding</keyword>
<dbReference type="InterPro" id="IPR037123">
    <property type="entry name" value="PRibGlycinamide_synth_C_sf"/>
</dbReference>
<dbReference type="PANTHER" id="PTHR43472:SF1">
    <property type="entry name" value="PHOSPHORIBOSYLAMINE--GLYCINE LIGASE, CHLOROPLASTIC"/>
    <property type="match status" value="1"/>
</dbReference>
<dbReference type="GO" id="GO:0006189">
    <property type="term" value="P:'de novo' IMP biosynthetic process"/>
    <property type="evidence" value="ECO:0007669"/>
    <property type="project" value="UniProtKB-UniRule"/>
</dbReference>
<dbReference type="GO" id="GO:0004637">
    <property type="term" value="F:phosphoribosylamine-glycine ligase activity"/>
    <property type="evidence" value="ECO:0007669"/>
    <property type="project" value="UniProtKB-UniRule"/>
</dbReference>
<gene>
    <name evidence="12 15" type="primary">purD</name>
    <name evidence="15" type="ORF">K8I29_13795</name>
</gene>
<dbReference type="SUPFAM" id="SSF51246">
    <property type="entry name" value="Rudiment single hybrid motif"/>
    <property type="match status" value="1"/>
</dbReference>
<dbReference type="PROSITE" id="PS50975">
    <property type="entry name" value="ATP_GRASP"/>
    <property type="match status" value="1"/>
</dbReference>
<dbReference type="SMART" id="SM01210">
    <property type="entry name" value="GARS_C"/>
    <property type="match status" value="1"/>
</dbReference>
<evidence type="ECO:0000256" key="10">
    <source>
        <dbReference type="ARBA" id="ARBA00042242"/>
    </source>
</evidence>
<comment type="caution">
    <text evidence="15">The sequence shown here is derived from an EMBL/GenBank/DDBJ whole genome shotgun (WGS) entry which is preliminary data.</text>
</comment>
<comment type="cofactor">
    <cofactor evidence="2">
        <name>Mg(2+)</name>
        <dbReference type="ChEBI" id="CHEBI:18420"/>
    </cofactor>
</comment>
<evidence type="ECO:0000256" key="3">
    <source>
        <dbReference type="ARBA" id="ARBA00005174"/>
    </source>
</evidence>
<name>A0A953JEL6_9BACT</name>
<reference evidence="15" key="2">
    <citation type="submission" date="2021-08" db="EMBL/GenBank/DDBJ databases">
        <authorList>
            <person name="Dalcin Martins P."/>
        </authorList>
    </citation>
    <scope>NUCLEOTIDE SEQUENCE</scope>
    <source>
        <strain evidence="15">MAG_39</strain>
    </source>
</reference>
<evidence type="ECO:0000256" key="5">
    <source>
        <dbReference type="ARBA" id="ARBA00022598"/>
    </source>
</evidence>
<dbReference type="InterPro" id="IPR011761">
    <property type="entry name" value="ATP-grasp"/>
</dbReference>
<dbReference type="Proteomes" id="UP000705867">
    <property type="component" value="Unassembled WGS sequence"/>
</dbReference>
<sequence length="423" mass="45801">MKVLVIGGGGREHALVWKLSQSRHVDKIYCVPGNAGIAEMAECLDVGTGNFDELVNLVRYEWIDLTVVGPEEPLSRGIVDAFEKEGRRVVGPTKAAARLEASKVFSKDFMKRHRIPSAEYKVFTSYLHAEDYVRMKGAPIVIKADGLAAGKGVIVAATVDEAIEAIKRIMKDKEFGDAGNRVIVEECLQGEEASFMAFTDGKTIVPMVSSQDHKRVFDNDEGPNTGGMGAYSPAPVVTPELQDLVMEKIMLPTVNGLRAEGIKYKGILYAGLMIKDGVPSVLEFNCRLGDPETQPVLARLDSDLMDIFMAIADEKLAEVEIAWKEDAAVCVVLASKGYPGPYEKGKVIAGLDTAKEVGDAVVFHAGTSFNNGDVVTNGGRVLGVTGWGKDIGAAKERAYEAVGKICFEGMHYRKDIADKALKR</sequence>
<protein>
    <recommendedName>
        <fullName evidence="4 12">Phosphoribosylamine--glycine ligase</fullName>
        <ecNumber evidence="4 12">6.3.4.13</ecNumber>
    </recommendedName>
    <alternativeName>
        <fullName evidence="12">GARS</fullName>
    </alternativeName>
    <alternativeName>
        <fullName evidence="10 12">Glycinamide ribonucleotide synthetase</fullName>
    </alternativeName>
    <alternativeName>
        <fullName evidence="11 12">Phosphoribosylglycinamide synthetase</fullName>
    </alternativeName>
</protein>
<dbReference type="EC" id="6.3.4.13" evidence="4 12"/>
<comment type="cofactor">
    <cofactor evidence="1">
        <name>Mn(2+)</name>
        <dbReference type="ChEBI" id="CHEBI:29035"/>
    </cofactor>
</comment>
<dbReference type="InterPro" id="IPR016185">
    <property type="entry name" value="PreATP-grasp_dom_sf"/>
</dbReference>
<evidence type="ECO:0000256" key="1">
    <source>
        <dbReference type="ARBA" id="ARBA00001936"/>
    </source>
</evidence>
<dbReference type="PROSITE" id="PS00184">
    <property type="entry name" value="GARS"/>
    <property type="match status" value="1"/>
</dbReference>
<evidence type="ECO:0000256" key="11">
    <source>
        <dbReference type="ARBA" id="ARBA00042864"/>
    </source>
</evidence>
<dbReference type="Gene3D" id="3.30.1490.20">
    <property type="entry name" value="ATP-grasp fold, A domain"/>
    <property type="match status" value="1"/>
</dbReference>
<dbReference type="InterPro" id="IPR013815">
    <property type="entry name" value="ATP_grasp_subdomain_1"/>
</dbReference>
<evidence type="ECO:0000256" key="9">
    <source>
        <dbReference type="ARBA" id="ARBA00038345"/>
    </source>
</evidence>
<dbReference type="InterPro" id="IPR011054">
    <property type="entry name" value="Rudment_hybrid_motif"/>
</dbReference>
<dbReference type="Gene3D" id="3.30.470.20">
    <property type="entry name" value="ATP-grasp fold, B domain"/>
    <property type="match status" value="1"/>
</dbReference>
<dbReference type="InterPro" id="IPR020559">
    <property type="entry name" value="PRibGlycinamide_synth_CS"/>
</dbReference>
<dbReference type="GO" id="GO:0005524">
    <property type="term" value="F:ATP binding"/>
    <property type="evidence" value="ECO:0007669"/>
    <property type="project" value="UniProtKB-UniRule"/>
</dbReference>
<reference evidence="15" key="1">
    <citation type="journal article" date="2021" name="bioRxiv">
        <title>Unraveling nitrogen, sulfur and carbon metabolic pathways and microbial community transcriptional responses to substrate deprivation and toxicity stresses in a bioreactor mimicking anoxic brackish coastal sediment conditions.</title>
        <authorList>
            <person name="Martins P.D."/>
            <person name="Echeveste M.J."/>
            <person name="Arshad A."/>
            <person name="Kurth J."/>
            <person name="Ouboter H."/>
            <person name="Jetten M.S.M."/>
            <person name="Welte C.U."/>
        </authorList>
    </citation>
    <scope>NUCLEOTIDE SEQUENCE</scope>
    <source>
        <strain evidence="15">MAG_39</strain>
    </source>
</reference>
<evidence type="ECO:0000256" key="13">
    <source>
        <dbReference type="PROSITE-ProRule" id="PRU00409"/>
    </source>
</evidence>
<dbReference type="Gene3D" id="3.40.50.20">
    <property type="match status" value="1"/>
</dbReference>
<dbReference type="FunFam" id="3.90.600.10:FF:000001">
    <property type="entry name" value="Trifunctional purine biosynthetic protein adenosine-3"/>
    <property type="match status" value="1"/>
</dbReference>
<keyword evidence="7 12" id="KW-0658">Purine biosynthesis</keyword>
<dbReference type="Gene3D" id="3.90.600.10">
    <property type="entry name" value="Phosphoribosylglycinamide synthetase, C-terminal domain"/>
    <property type="match status" value="1"/>
</dbReference>
<dbReference type="SUPFAM" id="SSF52440">
    <property type="entry name" value="PreATP-grasp domain"/>
    <property type="match status" value="1"/>
</dbReference>
<evidence type="ECO:0000256" key="4">
    <source>
        <dbReference type="ARBA" id="ARBA00013255"/>
    </source>
</evidence>
<dbReference type="InterPro" id="IPR020560">
    <property type="entry name" value="PRibGlycinamide_synth_C-dom"/>
</dbReference>
<dbReference type="PANTHER" id="PTHR43472">
    <property type="entry name" value="PHOSPHORIBOSYLAMINE--GLYCINE LIGASE"/>
    <property type="match status" value="1"/>
</dbReference>
<dbReference type="GO" id="GO:0009113">
    <property type="term" value="P:purine nucleobase biosynthetic process"/>
    <property type="evidence" value="ECO:0007669"/>
    <property type="project" value="InterPro"/>
</dbReference>
<comment type="catalytic activity">
    <reaction evidence="12">
        <text>5-phospho-beta-D-ribosylamine + glycine + ATP = N(1)-(5-phospho-beta-D-ribosyl)glycinamide + ADP + phosphate + H(+)</text>
        <dbReference type="Rhea" id="RHEA:17453"/>
        <dbReference type="ChEBI" id="CHEBI:15378"/>
        <dbReference type="ChEBI" id="CHEBI:30616"/>
        <dbReference type="ChEBI" id="CHEBI:43474"/>
        <dbReference type="ChEBI" id="CHEBI:57305"/>
        <dbReference type="ChEBI" id="CHEBI:58681"/>
        <dbReference type="ChEBI" id="CHEBI:143788"/>
        <dbReference type="ChEBI" id="CHEBI:456216"/>
        <dbReference type="EC" id="6.3.4.13"/>
    </reaction>
</comment>
<evidence type="ECO:0000256" key="6">
    <source>
        <dbReference type="ARBA" id="ARBA00022741"/>
    </source>
</evidence>
<dbReference type="FunFam" id="3.30.1490.20:FF:000006">
    <property type="entry name" value="phosphoribosylamine--glycine ligase, chloroplastic-like"/>
    <property type="match status" value="1"/>
</dbReference>
<dbReference type="InterPro" id="IPR020561">
    <property type="entry name" value="PRibGlycinamid_synth_ATP-grasp"/>
</dbReference>
<comment type="pathway">
    <text evidence="3 12">Purine metabolism; IMP biosynthesis via de novo pathway; N(1)-(5-phospho-D-ribosyl)glycinamide from 5-phospho-alpha-D-ribose 1-diphosphate: step 2/2.</text>
</comment>
<feature type="domain" description="ATP-grasp" evidence="14">
    <location>
        <begin position="107"/>
        <end position="313"/>
    </location>
</feature>
<evidence type="ECO:0000256" key="12">
    <source>
        <dbReference type="HAMAP-Rule" id="MF_00138"/>
    </source>
</evidence>
<dbReference type="Pfam" id="PF02844">
    <property type="entry name" value="GARS_N"/>
    <property type="match status" value="1"/>
</dbReference>
<dbReference type="InterPro" id="IPR000115">
    <property type="entry name" value="PRibGlycinamide_synth"/>
</dbReference>